<accession>A0ABP6CC30</accession>
<dbReference type="PANTHER" id="PTHR10488">
    <property type="entry name" value="GLYCINE AMIDINOTRANSFERASE, MITOCHONDRIAL"/>
    <property type="match status" value="1"/>
</dbReference>
<comment type="caution">
    <text evidence="4">The sequence shown here is derived from an EMBL/GenBank/DDBJ whole genome shotgun (WGS) entry which is preliminary data.</text>
</comment>
<comment type="similarity">
    <text evidence="1">Belongs to the amidinotransferase family.</text>
</comment>
<keyword evidence="5" id="KW-1185">Reference proteome</keyword>
<evidence type="ECO:0000256" key="2">
    <source>
        <dbReference type="ARBA" id="ARBA00022679"/>
    </source>
</evidence>
<dbReference type="PANTHER" id="PTHR10488:SF1">
    <property type="entry name" value="GLYCINE AMIDINOTRANSFERASE, MITOCHONDRIAL"/>
    <property type="match status" value="1"/>
</dbReference>
<evidence type="ECO:0000313" key="4">
    <source>
        <dbReference type="EMBL" id="GAA2608659.1"/>
    </source>
</evidence>
<evidence type="ECO:0000256" key="1">
    <source>
        <dbReference type="ARBA" id="ARBA00006943"/>
    </source>
</evidence>
<name>A0ABP6CC30_9ACTN</name>
<protein>
    <submittedName>
        <fullName evidence="4">Amidinotransferase</fullName>
    </submittedName>
</protein>
<dbReference type="Proteomes" id="UP001501447">
    <property type="component" value="Unassembled WGS sequence"/>
</dbReference>
<dbReference type="SUPFAM" id="SSF55909">
    <property type="entry name" value="Pentein"/>
    <property type="match status" value="1"/>
</dbReference>
<sequence>MKNVADAEASWAASGPSRKEDTTSGVWSCNEWDPLKEVIVGNPLNARFPHLDKSSHAAEYAHLPSDQIPTGAIPARIVEEAEEDLAATVQHFEGLGIVVKRPDTWPHDQEVTTPFWSTKGFYNYCPRDIFLVVGDQIIETPNTIRGRLLESYSYRKIMVEYLRAGAKWYSAPKPMLLDSLFDVDHAHPAPKNHEPVFDAANVLRFGRDLLYLISSTGNELGAQWLQTVLGDEFKVHVCRIDYQGSHIDTSVVALRPGLLLCNPERVKREMLPSIFDDWEIIYSPPMVGADRFDSDYLSNAIGSSWIDMNLFSISPELVVVDRDQLPLIRLLEEHGMEVAPLKLRHARMFAGGFHCTTLDTRREGTLESYFG</sequence>
<dbReference type="EMBL" id="BAAARJ010000006">
    <property type="protein sequence ID" value="GAA2608659.1"/>
    <property type="molecule type" value="Genomic_DNA"/>
</dbReference>
<dbReference type="InterPro" id="IPR033195">
    <property type="entry name" value="AmidinoTrfase"/>
</dbReference>
<evidence type="ECO:0000313" key="5">
    <source>
        <dbReference type="Proteomes" id="UP001501447"/>
    </source>
</evidence>
<dbReference type="RefSeq" id="WP_344564772.1">
    <property type="nucleotide sequence ID" value="NZ_BAAARJ010000006.1"/>
</dbReference>
<feature type="region of interest" description="Disordered" evidence="3">
    <location>
        <begin position="1"/>
        <end position="25"/>
    </location>
</feature>
<evidence type="ECO:0000256" key="3">
    <source>
        <dbReference type="SAM" id="MobiDB-lite"/>
    </source>
</evidence>
<reference evidence="5" key="1">
    <citation type="journal article" date="2019" name="Int. J. Syst. Evol. Microbiol.">
        <title>The Global Catalogue of Microorganisms (GCM) 10K type strain sequencing project: providing services to taxonomists for standard genome sequencing and annotation.</title>
        <authorList>
            <consortium name="The Broad Institute Genomics Platform"/>
            <consortium name="The Broad Institute Genome Sequencing Center for Infectious Disease"/>
            <person name="Wu L."/>
            <person name="Ma J."/>
        </authorList>
    </citation>
    <scope>NUCLEOTIDE SEQUENCE [LARGE SCALE GENOMIC DNA]</scope>
    <source>
        <strain evidence="5">JCM 16373</strain>
    </source>
</reference>
<organism evidence="4 5">
    <name type="scientific">Streptomyces axinellae</name>
    <dbReference type="NCBI Taxonomy" id="552788"/>
    <lineage>
        <taxon>Bacteria</taxon>
        <taxon>Bacillati</taxon>
        <taxon>Actinomycetota</taxon>
        <taxon>Actinomycetes</taxon>
        <taxon>Kitasatosporales</taxon>
        <taxon>Streptomycetaceae</taxon>
        <taxon>Streptomyces</taxon>
    </lineage>
</organism>
<dbReference type="Gene3D" id="3.75.10.10">
    <property type="entry name" value="L-arginine/glycine Amidinotransferase, Chain A"/>
    <property type="match status" value="1"/>
</dbReference>
<keyword evidence="2" id="KW-0808">Transferase</keyword>
<proteinExistence type="inferred from homology"/>
<gene>
    <name evidence="4" type="ORF">GCM10009863_22570</name>
</gene>